<evidence type="ECO:0000313" key="5">
    <source>
        <dbReference type="EMBL" id="KAH7121269.1"/>
    </source>
</evidence>
<feature type="region of interest" description="Disordered" evidence="3">
    <location>
        <begin position="1"/>
        <end position="42"/>
    </location>
</feature>
<gene>
    <name evidence="5" type="ORF">B0J11DRAFT_590294</name>
</gene>
<dbReference type="EMBL" id="JAGMWT010000010">
    <property type="protein sequence ID" value="KAH7121269.1"/>
    <property type="molecule type" value="Genomic_DNA"/>
</dbReference>
<accession>A0A9P9DL84</accession>
<dbReference type="PROSITE" id="PS51186">
    <property type="entry name" value="GNAT"/>
    <property type="match status" value="1"/>
</dbReference>
<organism evidence="5 6">
    <name type="scientific">Dendryphion nanum</name>
    <dbReference type="NCBI Taxonomy" id="256645"/>
    <lineage>
        <taxon>Eukaryota</taxon>
        <taxon>Fungi</taxon>
        <taxon>Dikarya</taxon>
        <taxon>Ascomycota</taxon>
        <taxon>Pezizomycotina</taxon>
        <taxon>Dothideomycetes</taxon>
        <taxon>Pleosporomycetidae</taxon>
        <taxon>Pleosporales</taxon>
        <taxon>Torulaceae</taxon>
        <taxon>Dendryphion</taxon>
    </lineage>
</organism>
<keyword evidence="1" id="KW-0808">Transferase</keyword>
<dbReference type="Pfam" id="PF13673">
    <property type="entry name" value="Acetyltransf_10"/>
    <property type="match status" value="1"/>
</dbReference>
<dbReference type="AlphaFoldDB" id="A0A9P9DL84"/>
<keyword evidence="6" id="KW-1185">Reference proteome</keyword>
<sequence length="303" mass="33670">MPRDFESEKSTLDAMPSLAKEPARTTDADAGPGVSPPPNDPIPLYRLPSMMLDDRFKKMKDLHPYCSLLNQTDLDDCDWLEHAAFDPIEAATREKPIITLHITTTNPPLSKIRPSLTPSQIDYRLHTSSTLCSGIFTSAYRTTPGAPGTLARSRPFPSADSADSDRKKLLLGHIIATKHSASLVTDPSMDYPRDWRTNYQFSPASGVGHDELGETVCLHSLCVHPDFQGRGLGRVLLVGWTQRIKEAGGTKRVALICRERYVKWYEKVGFRNLGLSRCQYGGGGWFDMVLEFGEGKGGREEDF</sequence>
<keyword evidence="2" id="KW-0012">Acyltransferase</keyword>
<feature type="domain" description="N-acetyltransferase" evidence="4">
    <location>
        <begin position="151"/>
        <end position="293"/>
    </location>
</feature>
<dbReference type="InterPro" id="IPR051635">
    <property type="entry name" value="SNAT-like"/>
</dbReference>
<evidence type="ECO:0000259" key="4">
    <source>
        <dbReference type="PROSITE" id="PS51186"/>
    </source>
</evidence>
<evidence type="ECO:0000256" key="1">
    <source>
        <dbReference type="ARBA" id="ARBA00022679"/>
    </source>
</evidence>
<feature type="compositionally biased region" description="Basic and acidic residues" evidence="3">
    <location>
        <begin position="1"/>
        <end position="11"/>
    </location>
</feature>
<dbReference type="PANTHER" id="PTHR10908:SF0">
    <property type="entry name" value="SEROTONIN N-ACETYLTRANSFERASE"/>
    <property type="match status" value="1"/>
</dbReference>
<reference evidence="5" key="1">
    <citation type="journal article" date="2021" name="Nat. Commun.">
        <title>Genetic determinants of endophytism in the Arabidopsis root mycobiome.</title>
        <authorList>
            <person name="Mesny F."/>
            <person name="Miyauchi S."/>
            <person name="Thiergart T."/>
            <person name="Pickel B."/>
            <person name="Atanasova L."/>
            <person name="Karlsson M."/>
            <person name="Huettel B."/>
            <person name="Barry K.W."/>
            <person name="Haridas S."/>
            <person name="Chen C."/>
            <person name="Bauer D."/>
            <person name="Andreopoulos W."/>
            <person name="Pangilinan J."/>
            <person name="LaButti K."/>
            <person name="Riley R."/>
            <person name="Lipzen A."/>
            <person name="Clum A."/>
            <person name="Drula E."/>
            <person name="Henrissat B."/>
            <person name="Kohler A."/>
            <person name="Grigoriev I.V."/>
            <person name="Martin F.M."/>
            <person name="Hacquard S."/>
        </authorList>
    </citation>
    <scope>NUCLEOTIDE SEQUENCE</scope>
    <source>
        <strain evidence="5">MPI-CAGE-CH-0243</strain>
    </source>
</reference>
<dbReference type="GO" id="GO:0005737">
    <property type="term" value="C:cytoplasm"/>
    <property type="evidence" value="ECO:0007669"/>
    <property type="project" value="TreeGrafter"/>
</dbReference>
<dbReference type="InterPro" id="IPR000182">
    <property type="entry name" value="GNAT_dom"/>
</dbReference>
<dbReference type="SUPFAM" id="SSF55729">
    <property type="entry name" value="Acyl-CoA N-acyltransferases (Nat)"/>
    <property type="match status" value="1"/>
</dbReference>
<evidence type="ECO:0000256" key="2">
    <source>
        <dbReference type="ARBA" id="ARBA00023315"/>
    </source>
</evidence>
<name>A0A9P9DL84_9PLEO</name>
<dbReference type="Proteomes" id="UP000700596">
    <property type="component" value="Unassembled WGS sequence"/>
</dbReference>
<dbReference type="PANTHER" id="PTHR10908">
    <property type="entry name" value="SEROTONIN N-ACETYLTRANSFERASE"/>
    <property type="match status" value="1"/>
</dbReference>
<comment type="caution">
    <text evidence="5">The sequence shown here is derived from an EMBL/GenBank/DDBJ whole genome shotgun (WGS) entry which is preliminary data.</text>
</comment>
<dbReference type="GO" id="GO:0004059">
    <property type="term" value="F:aralkylamine N-acetyltransferase activity"/>
    <property type="evidence" value="ECO:0007669"/>
    <property type="project" value="TreeGrafter"/>
</dbReference>
<proteinExistence type="predicted"/>
<protein>
    <recommendedName>
        <fullName evidence="4">N-acetyltransferase domain-containing protein</fullName>
    </recommendedName>
</protein>
<dbReference type="CDD" id="cd04301">
    <property type="entry name" value="NAT_SF"/>
    <property type="match status" value="1"/>
</dbReference>
<dbReference type="OrthoDB" id="30840at2759"/>
<evidence type="ECO:0000313" key="6">
    <source>
        <dbReference type="Proteomes" id="UP000700596"/>
    </source>
</evidence>
<evidence type="ECO:0000256" key="3">
    <source>
        <dbReference type="SAM" id="MobiDB-lite"/>
    </source>
</evidence>
<dbReference type="InterPro" id="IPR016181">
    <property type="entry name" value="Acyl_CoA_acyltransferase"/>
</dbReference>
<dbReference type="Gene3D" id="3.40.630.30">
    <property type="match status" value="1"/>
</dbReference>